<dbReference type="Pfam" id="PF00903">
    <property type="entry name" value="Glyoxalase"/>
    <property type="match status" value="1"/>
</dbReference>
<dbReference type="CDD" id="cd07247">
    <property type="entry name" value="SgaA_N_like"/>
    <property type="match status" value="1"/>
</dbReference>
<dbReference type="PANTHER" id="PTHR33993:SF2">
    <property type="entry name" value="VOC DOMAIN-CONTAINING PROTEIN"/>
    <property type="match status" value="1"/>
</dbReference>
<protein>
    <recommendedName>
        <fullName evidence="1">VOC domain-containing protein</fullName>
    </recommendedName>
</protein>
<gene>
    <name evidence="2" type="ORF">HNQ39_004221</name>
</gene>
<organism evidence="2 3">
    <name type="scientific">Armatimonas rosea</name>
    <dbReference type="NCBI Taxonomy" id="685828"/>
    <lineage>
        <taxon>Bacteria</taxon>
        <taxon>Bacillati</taxon>
        <taxon>Armatimonadota</taxon>
        <taxon>Armatimonadia</taxon>
        <taxon>Armatimonadales</taxon>
        <taxon>Armatimonadaceae</taxon>
        <taxon>Armatimonas</taxon>
    </lineage>
</organism>
<dbReference type="InterPro" id="IPR037523">
    <property type="entry name" value="VOC_core"/>
</dbReference>
<accession>A0A7W9ST67</accession>
<dbReference type="SUPFAM" id="SSF54593">
    <property type="entry name" value="Glyoxalase/Bleomycin resistance protein/Dihydroxybiphenyl dioxygenase"/>
    <property type="match status" value="1"/>
</dbReference>
<comment type="caution">
    <text evidence="2">The sequence shown here is derived from an EMBL/GenBank/DDBJ whole genome shotgun (WGS) entry which is preliminary data.</text>
</comment>
<dbReference type="AlphaFoldDB" id="A0A7W9ST67"/>
<dbReference type="InterPro" id="IPR029068">
    <property type="entry name" value="Glyas_Bleomycin-R_OHBP_Dase"/>
</dbReference>
<keyword evidence="3" id="KW-1185">Reference proteome</keyword>
<proteinExistence type="predicted"/>
<name>A0A7W9ST67_ARMRO</name>
<dbReference type="PANTHER" id="PTHR33993">
    <property type="entry name" value="GLYOXALASE-RELATED"/>
    <property type="match status" value="1"/>
</dbReference>
<sequence length="127" mass="13696">MSRVIHFELPAENPERAMAFYSQVFGWQFQKWEGPMDYWLVTTGPAEAFGINGGLAAQQPEMPKAPINVIDVVAIDDAIAAVKAAGGTITMEKHEIPGVGWLAYFTDTEGIVSGLMQPLQGQEATGA</sequence>
<evidence type="ECO:0000313" key="3">
    <source>
        <dbReference type="Proteomes" id="UP000520814"/>
    </source>
</evidence>
<feature type="domain" description="VOC" evidence="1">
    <location>
        <begin position="3"/>
        <end position="118"/>
    </location>
</feature>
<dbReference type="EMBL" id="JACHGW010000004">
    <property type="protein sequence ID" value="MBB6052400.1"/>
    <property type="molecule type" value="Genomic_DNA"/>
</dbReference>
<dbReference type="RefSeq" id="WP_184201376.1">
    <property type="nucleotide sequence ID" value="NZ_JACHGW010000004.1"/>
</dbReference>
<evidence type="ECO:0000259" key="1">
    <source>
        <dbReference type="PROSITE" id="PS51819"/>
    </source>
</evidence>
<dbReference type="PROSITE" id="PS51819">
    <property type="entry name" value="VOC"/>
    <property type="match status" value="1"/>
</dbReference>
<dbReference type="Proteomes" id="UP000520814">
    <property type="component" value="Unassembled WGS sequence"/>
</dbReference>
<reference evidence="2 3" key="1">
    <citation type="submission" date="2020-08" db="EMBL/GenBank/DDBJ databases">
        <title>Genomic Encyclopedia of Type Strains, Phase IV (KMG-IV): sequencing the most valuable type-strain genomes for metagenomic binning, comparative biology and taxonomic classification.</title>
        <authorList>
            <person name="Goeker M."/>
        </authorList>
    </citation>
    <scope>NUCLEOTIDE SEQUENCE [LARGE SCALE GENOMIC DNA]</scope>
    <source>
        <strain evidence="2 3">DSM 23562</strain>
    </source>
</reference>
<dbReference type="Gene3D" id="3.10.180.10">
    <property type="entry name" value="2,3-Dihydroxybiphenyl 1,2-Dioxygenase, domain 1"/>
    <property type="match status" value="1"/>
</dbReference>
<dbReference type="InterPro" id="IPR052164">
    <property type="entry name" value="Anthracycline_SecMetBiosynth"/>
</dbReference>
<dbReference type="InterPro" id="IPR004360">
    <property type="entry name" value="Glyas_Fos-R_dOase_dom"/>
</dbReference>
<evidence type="ECO:0000313" key="2">
    <source>
        <dbReference type="EMBL" id="MBB6052400.1"/>
    </source>
</evidence>